<reference evidence="3 4" key="1">
    <citation type="submission" date="2019-02" db="EMBL/GenBank/DDBJ databases">
        <title>Genome sequencing of the rare red list fungi Hericium alpestre (H. flagellum).</title>
        <authorList>
            <person name="Buettner E."/>
            <person name="Kellner H."/>
        </authorList>
    </citation>
    <scope>NUCLEOTIDE SEQUENCE [LARGE SCALE GENOMIC DNA]</scope>
    <source>
        <strain evidence="3 4">DSM 108284</strain>
    </source>
</reference>
<sequence>MNFITSAALRTASRACIRRAPPSLRAPYSRLTALTPAPRPPPSSILRLANGFQQKRDVASSVSGKPGSQTLEQAATNVKEELGNSATDLAKVIAGGNYSSDNVKPDQQTFLNITNAVAQAVPTPYMVFGLLGSVPYLFCSAATWYLTHEAGMAAAGVVTNIDPGVALTLLDRALNIQMTYGAVMLSFLGAIHWGMEFAGYGGHKGYSRLALGAFPVLWAWPTLALQPTMALVMQWIGFTALWYCDLQATSAGWAPKWYAQYRFYLSILVGSCIIATLGTVSYWGPVAGHGLLTHDLEMIRDQRKRGMPESEGKIPGDVEAVSTGPEGETYIMVRKKQHEEQAKQEQQEQN</sequence>
<feature type="transmembrane region" description="Helical" evidence="2">
    <location>
        <begin position="223"/>
        <end position="243"/>
    </location>
</feature>
<dbReference type="AlphaFoldDB" id="A0A4Y9ZKP0"/>
<dbReference type="EMBL" id="SFCI01001993">
    <property type="protein sequence ID" value="TFY74597.1"/>
    <property type="molecule type" value="Genomic_DNA"/>
</dbReference>
<dbReference type="OrthoDB" id="194289at2759"/>
<feature type="transmembrane region" description="Helical" evidence="2">
    <location>
        <begin position="182"/>
        <end position="203"/>
    </location>
</feature>
<keyword evidence="2" id="KW-0472">Membrane</keyword>
<dbReference type="Pfam" id="PF11911">
    <property type="entry name" value="DUF3429"/>
    <property type="match status" value="1"/>
</dbReference>
<evidence type="ECO:0000313" key="3">
    <source>
        <dbReference type="EMBL" id="TFY74597.1"/>
    </source>
</evidence>
<proteinExistence type="predicted"/>
<keyword evidence="2" id="KW-0812">Transmembrane</keyword>
<keyword evidence="4" id="KW-1185">Reference proteome</keyword>
<evidence type="ECO:0000313" key="4">
    <source>
        <dbReference type="Proteomes" id="UP000298061"/>
    </source>
</evidence>
<name>A0A4Y9ZKP0_9AGAM</name>
<evidence type="ECO:0000256" key="1">
    <source>
        <dbReference type="SAM" id="MobiDB-lite"/>
    </source>
</evidence>
<dbReference type="PANTHER" id="PTHR15887">
    <property type="entry name" value="TRANSMEMBRANE PROTEIN 69"/>
    <property type="match status" value="1"/>
</dbReference>
<dbReference type="PANTHER" id="PTHR15887:SF1">
    <property type="entry name" value="TRANSMEMBRANE PROTEIN 69"/>
    <property type="match status" value="1"/>
</dbReference>
<accession>A0A4Y9ZKP0</accession>
<feature type="transmembrane region" description="Helical" evidence="2">
    <location>
        <begin position="263"/>
        <end position="283"/>
    </location>
</feature>
<protein>
    <recommendedName>
        <fullName evidence="5">Mnn4-regulates the mannosylphosphorylation</fullName>
    </recommendedName>
</protein>
<feature type="region of interest" description="Disordered" evidence="1">
    <location>
        <begin position="304"/>
        <end position="323"/>
    </location>
</feature>
<comment type="caution">
    <text evidence="3">The sequence shown here is derived from an EMBL/GenBank/DDBJ whole genome shotgun (WGS) entry which is preliminary data.</text>
</comment>
<evidence type="ECO:0000256" key="2">
    <source>
        <dbReference type="SAM" id="Phobius"/>
    </source>
</evidence>
<dbReference type="STRING" id="135208.A0A4Y9ZKP0"/>
<dbReference type="InterPro" id="IPR021836">
    <property type="entry name" value="DUF3429"/>
</dbReference>
<keyword evidence="2" id="KW-1133">Transmembrane helix</keyword>
<feature type="compositionally biased region" description="Basic and acidic residues" evidence="1">
    <location>
        <begin position="304"/>
        <end position="316"/>
    </location>
</feature>
<dbReference type="Proteomes" id="UP000298061">
    <property type="component" value="Unassembled WGS sequence"/>
</dbReference>
<evidence type="ECO:0008006" key="5">
    <source>
        <dbReference type="Google" id="ProtNLM"/>
    </source>
</evidence>
<gene>
    <name evidence="3" type="ORF">EWM64_g9416</name>
</gene>
<organism evidence="3 4">
    <name type="scientific">Hericium alpestre</name>
    <dbReference type="NCBI Taxonomy" id="135208"/>
    <lineage>
        <taxon>Eukaryota</taxon>
        <taxon>Fungi</taxon>
        <taxon>Dikarya</taxon>
        <taxon>Basidiomycota</taxon>
        <taxon>Agaricomycotina</taxon>
        <taxon>Agaricomycetes</taxon>
        <taxon>Russulales</taxon>
        <taxon>Hericiaceae</taxon>
        <taxon>Hericium</taxon>
    </lineage>
</organism>